<keyword evidence="4" id="KW-1133">Transmembrane helix</keyword>
<dbReference type="SUPFAM" id="SSF48726">
    <property type="entry name" value="Immunoglobulin"/>
    <property type="match status" value="2"/>
</dbReference>
<dbReference type="InterPro" id="IPR052314">
    <property type="entry name" value="Immune_rcpt_domain"/>
</dbReference>
<evidence type="ECO:0000256" key="2">
    <source>
        <dbReference type="ARBA" id="ARBA00023157"/>
    </source>
</evidence>
<name>A0A852L4H5_UROIN</name>
<feature type="domain" description="Ig-like" evidence="6">
    <location>
        <begin position="135"/>
        <end position="232"/>
    </location>
</feature>
<dbReference type="InterPro" id="IPR007110">
    <property type="entry name" value="Ig-like_dom"/>
</dbReference>
<keyword evidence="8" id="KW-1185">Reference proteome</keyword>
<dbReference type="InterPro" id="IPR013783">
    <property type="entry name" value="Ig-like_fold"/>
</dbReference>
<dbReference type="InterPro" id="IPR003599">
    <property type="entry name" value="Ig_sub"/>
</dbReference>
<feature type="chain" id="PRO_5032747565" evidence="5">
    <location>
        <begin position="19"/>
        <end position="375"/>
    </location>
</feature>
<dbReference type="EMBL" id="WBNH01009800">
    <property type="protein sequence ID" value="NXX83964.1"/>
    <property type="molecule type" value="Genomic_DNA"/>
</dbReference>
<evidence type="ECO:0000259" key="6">
    <source>
        <dbReference type="PROSITE" id="PS50835"/>
    </source>
</evidence>
<dbReference type="AlphaFoldDB" id="A0A852L4H5"/>
<keyword evidence="4" id="KW-0472">Membrane</keyword>
<evidence type="ECO:0000256" key="3">
    <source>
        <dbReference type="ARBA" id="ARBA00023319"/>
    </source>
</evidence>
<evidence type="ECO:0000256" key="5">
    <source>
        <dbReference type="SAM" id="SignalP"/>
    </source>
</evidence>
<feature type="non-terminal residue" evidence="7">
    <location>
        <position position="375"/>
    </location>
</feature>
<comment type="caution">
    <text evidence="7">The sequence shown here is derived from an EMBL/GenBank/DDBJ whole genome shotgun (WGS) entry which is preliminary data.</text>
</comment>
<evidence type="ECO:0000313" key="8">
    <source>
        <dbReference type="Proteomes" id="UP000654395"/>
    </source>
</evidence>
<evidence type="ECO:0000256" key="4">
    <source>
        <dbReference type="SAM" id="Phobius"/>
    </source>
</evidence>
<organism evidence="7 8">
    <name type="scientific">Urocolius indicus</name>
    <name type="common">Red-faced mousebird</name>
    <name type="synonym">Colius indicus</name>
    <dbReference type="NCBI Taxonomy" id="458196"/>
    <lineage>
        <taxon>Eukaryota</taxon>
        <taxon>Metazoa</taxon>
        <taxon>Chordata</taxon>
        <taxon>Craniata</taxon>
        <taxon>Vertebrata</taxon>
        <taxon>Euteleostomi</taxon>
        <taxon>Archelosauria</taxon>
        <taxon>Archosauria</taxon>
        <taxon>Dinosauria</taxon>
        <taxon>Saurischia</taxon>
        <taxon>Theropoda</taxon>
        <taxon>Coelurosauria</taxon>
        <taxon>Aves</taxon>
        <taxon>Neognathae</taxon>
        <taxon>Neoaves</taxon>
        <taxon>Telluraves</taxon>
        <taxon>Coraciimorphae</taxon>
        <taxon>Coliiformes</taxon>
        <taxon>Coliidae</taxon>
        <taxon>Urocolius</taxon>
    </lineage>
</organism>
<keyword evidence="3" id="KW-0393">Immunoglobulin domain</keyword>
<dbReference type="SMART" id="SM00409">
    <property type="entry name" value="IG"/>
    <property type="match status" value="2"/>
</dbReference>
<protein>
    <submittedName>
        <fullName evidence="7">TRML2 protein</fullName>
    </submittedName>
</protein>
<gene>
    <name evidence="7" type="primary">Treml2</name>
    <name evidence="7" type="ORF">UROIND_R15530</name>
</gene>
<dbReference type="SMART" id="SM00406">
    <property type="entry name" value="IGv"/>
    <property type="match status" value="2"/>
</dbReference>
<dbReference type="OrthoDB" id="8959642at2759"/>
<dbReference type="GO" id="GO:0038023">
    <property type="term" value="F:signaling receptor activity"/>
    <property type="evidence" value="ECO:0007669"/>
    <property type="project" value="TreeGrafter"/>
</dbReference>
<feature type="domain" description="Ig-like" evidence="6">
    <location>
        <begin position="14"/>
        <end position="122"/>
    </location>
</feature>
<sequence>MELRALLLLPLCFPGLHTEVLEVKRHEGSSLLITCPYTPQTNYVSQKAWCHIRSGQYEHLVETTYPPQYPHWYTNGKAGIQDNFINGIVSISMINLRVEDSGTYCCASRFDAYTYRLLKTISLNVFKELHKGELDSLSVQCPYRTLGYYYSTGTKAWCRTHKSNCINWLRANYPSTQTNSKALEERILIEEDTQEGIITMTMKKLQARDNGVYWCALNRDSRITRIMEVKLSVFKIMAVTTLSSAAGTSQATPGNAPAPSSNVNTYVLLSGVLSILLILALVISVTLCIRQCKQLERRGNRQADHIYEKTEDVGQLDTTERMKSPKDESKDLEYVTLNFKSQLSPEDPLYCNVKPSQTQRKLQVENVEYATIALK</sequence>
<dbReference type="GO" id="GO:0009986">
    <property type="term" value="C:cell surface"/>
    <property type="evidence" value="ECO:0007669"/>
    <property type="project" value="TreeGrafter"/>
</dbReference>
<dbReference type="PROSITE" id="PS50835">
    <property type="entry name" value="IG_LIKE"/>
    <property type="match status" value="2"/>
</dbReference>
<reference evidence="7" key="1">
    <citation type="submission" date="2020-02" db="EMBL/GenBank/DDBJ databases">
        <title>Bird 10,000 Genomes (B10K) Project - Family phase.</title>
        <authorList>
            <person name="Zhang G."/>
        </authorList>
    </citation>
    <scope>NUCLEOTIDE SEQUENCE</scope>
    <source>
        <strain evidence="7">B10K-DU-030-59</strain>
    </source>
</reference>
<dbReference type="InterPro" id="IPR036179">
    <property type="entry name" value="Ig-like_dom_sf"/>
</dbReference>
<keyword evidence="1 5" id="KW-0732">Signal</keyword>
<keyword evidence="4" id="KW-0812">Transmembrane</keyword>
<proteinExistence type="predicted"/>
<dbReference type="PANTHER" id="PTHR16423">
    <property type="entry name" value="TREM-LIKE TRANSCRIPT PROTEIN"/>
    <property type="match status" value="1"/>
</dbReference>
<dbReference type="PANTHER" id="PTHR16423:SF6">
    <property type="entry name" value="TRIGGERING RECEPTOR EXPRESSED ON MYELOID CELLS 2-RELATED"/>
    <property type="match status" value="1"/>
</dbReference>
<dbReference type="InterPro" id="IPR013106">
    <property type="entry name" value="Ig_V-set"/>
</dbReference>
<feature type="transmembrane region" description="Helical" evidence="4">
    <location>
        <begin position="266"/>
        <end position="289"/>
    </location>
</feature>
<keyword evidence="2" id="KW-1015">Disulfide bond</keyword>
<dbReference type="Proteomes" id="UP000654395">
    <property type="component" value="Unassembled WGS sequence"/>
</dbReference>
<dbReference type="Pfam" id="PF07686">
    <property type="entry name" value="V-set"/>
    <property type="match status" value="2"/>
</dbReference>
<evidence type="ECO:0000313" key="7">
    <source>
        <dbReference type="EMBL" id="NXX83964.1"/>
    </source>
</evidence>
<dbReference type="Gene3D" id="2.60.40.10">
    <property type="entry name" value="Immunoglobulins"/>
    <property type="match status" value="2"/>
</dbReference>
<feature type="signal peptide" evidence="5">
    <location>
        <begin position="1"/>
        <end position="18"/>
    </location>
</feature>
<feature type="non-terminal residue" evidence="7">
    <location>
        <position position="1"/>
    </location>
</feature>
<evidence type="ECO:0000256" key="1">
    <source>
        <dbReference type="ARBA" id="ARBA00022729"/>
    </source>
</evidence>
<accession>A0A852L4H5</accession>